<feature type="repeat" description="PPR" evidence="2">
    <location>
        <begin position="610"/>
        <end position="644"/>
    </location>
</feature>
<dbReference type="PROSITE" id="PS51375">
    <property type="entry name" value="PPR"/>
    <property type="match status" value="2"/>
</dbReference>
<dbReference type="Pfam" id="PF13812">
    <property type="entry name" value="PPR_3"/>
    <property type="match status" value="1"/>
</dbReference>
<gene>
    <name evidence="3" type="ORF">AKO1_001586</name>
</gene>
<evidence type="ECO:0000256" key="2">
    <source>
        <dbReference type="PROSITE-ProRule" id="PRU00708"/>
    </source>
</evidence>
<protein>
    <submittedName>
        <fullName evidence="3">Pentatricopeptide repeat-containing protein</fullName>
    </submittedName>
</protein>
<proteinExistence type="predicted"/>
<accession>A0AAW2ZA58</accession>
<organism evidence="3 4">
    <name type="scientific">Acrasis kona</name>
    <dbReference type="NCBI Taxonomy" id="1008807"/>
    <lineage>
        <taxon>Eukaryota</taxon>
        <taxon>Discoba</taxon>
        <taxon>Heterolobosea</taxon>
        <taxon>Tetramitia</taxon>
        <taxon>Eutetramitia</taxon>
        <taxon>Acrasidae</taxon>
        <taxon>Acrasis</taxon>
    </lineage>
</organism>
<comment type="caution">
    <text evidence="3">The sequence shown here is derived from an EMBL/GenBank/DDBJ whole genome shotgun (WGS) entry which is preliminary data.</text>
</comment>
<evidence type="ECO:0000313" key="4">
    <source>
        <dbReference type="Proteomes" id="UP001431209"/>
    </source>
</evidence>
<evidence type="ECO:0000256" key="1">
    <source>
        <dbReference type="ARBA" id="ARBA00022737"/>
    </source>
</evidence>
<keyword evidence="4" id="KW-1185">Reference proteome</keyword>
<reference evidence="3 4" key="1">
    <citation type="submission" date="2024-03" db="EMBL/GenBank/DDBJ databases">
        <title>The Acrasis kona genome and developmental transcriptomes reveal deep origins of eukaryotic multicellular pathways.</title>
        <authorList>
            <person name="Sheikh S."/>
            <person name="Fu C.-J."/>
            <person name="Brown M.W."/>
            <person name="Baldauf S.L."/>
        </authorList>
    </citation>
    <scope>NUCLEOTIDE SEQUENCE [LARGE SCALE GENOMIC DNA]</scope>
    <source>
        <strain evidence="3 4">ATCC MYA-3509</strain>
    </source>
</reference>
<dbReference type="NCBIfam" id="TIGR00756">
    <property type="entry name" value="PPR"/>
    <property type="match status" value="1"/>
</dbReference>
<dbReference type="Gene3D" id="1.25.40.10">
    <property type="entry name" value="Tetratricopeptide repeat domain"/>
    <property type="match status" value="3"/>
</dbReference>
<dbReference type="InterPro" id="IPR011990">
    <property type="entry name" value="TPR-like_helical_dom_sf"/>
</dbReference>
<evidence type="ECO:0000313" key="3">
    <source>
        <dbReference type="EMBL" id="KAL0486738.1"/>
    </source>
</evidence>
<dbReference type="AlphaFoldDB" id="A0AAW2ZA58"/>
<dbReference type="PANTHER" id="PTHR47932">
    <property type="entry name" value="ATPASE EXPRESSION PROTEIN 3"/>
    <property type="match status" value="1"/>
</dbReference>
<sequence>MLNRTLCMQPAIRILGRAMMRRQHPIRLKYAFNMGAFLERLSVSGMEKSTELYNEMRRSASPHPDVLSMLIEKYDRVDDKRVLTLVNDVLVCPLDDNSLFKVICVCIKYSRIPSAIQVYNKMTRDHDSISVDKAFRIISLFTGPARHFAAEILIKQQNLTPQQSQLLSDKLVTRFIGNKEYSHGAEFLFQMYNKKNIVPSTNILSKFLYHLGKSTNNPARLDFFHSLILNDRVELSERMLHYMISMLRNADRIPQAIQLWNEKHHLVSPTDMIYNLMVKIYIRMNDIPNALKLFENIKQDFTVEVLITKMMLYEATGQIHKIKLLVRYMDSQNLLNSKIINSAIALLCKHKRYDDIDFILDISKDIKMNVQLLTTIIKIHGQRDVDRMKIFFDRLVEKGLVNSISFTVAIIACCEQKRFDDAIQIYERSMSLNCFSELLFSTVLFHVCKPLKDMEMSIKVFRDAERAGCVTSSRLYENIIFNAIHSSRHDLRDEYAQLADSAGVVLSLMCRVSILCSRNQSKQAFDLIVDSVNASVNFSKDEIPLASLIHLLINQQDADAQQIQSLFDIANERGFSSDIYFWNLYIEFKCNIKEYDQALSIMNDKTHKPNTFTYNTVLLALIKAGRYHDAEGVGNIIKKENIEPNEKLERTLTRLARLIKEGSGKVEEQNELYAHQEKVEKQSENVTN</sequence>
<dbReference type="InterPro" id="IPR002885">
    <property type="entry name" value="PPR_rpt"/>
</dbReference>
<feature type="repeat" description="PPR" evidence="2">
    <location>
        <begin position="402"/>
        <end position="436"/>
    </location>
</feature>
<dbReference type="PANTHER" id="PTHR47932:SF44">
    <property type="entry name" value="MIOREX COMPLEX COMPONENT 1"/>
    <property type="match status" value="1"/>
</dbReference>
<dbReference type="EMBL" id="JAOPGA020001261">
    <property type="protein sequence ID" value="KAL0486738.1"/>
    <property type="molecule type" value="Genomic_DNA"/>
</dbReference>
<name>A0AAW2ZA58_9EUKA</name>
<dbReference type="Pfam" id="PF01535">
    <property type="entry name" value="PPR"/>
    <property type="match status" value="2"/>
</dbReference>
<dbReference type="Proteomes" id="UP001431209">
    <property type="component" value="Unassembled WGS sequence"/>
</dbReference>
<keyword evidence="1" id="KW-0677">Repeat</keyword>